<comment type="caution">
    <text evidence="3">The sequence shown here is derived from an EMBL/GenBank/DDBJ whole genome shotgun (WGS) entry which is preliminary data.</text>
</comment>
<dbReference type="EMBL" id="QWEZ01000001">
    <property type="protein sequence ID" value="RRJ85507.1"/>
    <property type="molecule type" value="Genomic_DNA"/>
</dbReference>
<dbReference type="Gene3D" id="2.120.10.30">
    <property type="entry name" value="TolB, C-terminal domain"/>
    <property type="match status" value="2"/>
</dbReference>
<dbReference type="Proteomes" id="UP000280792">
    <property type="component" value="Unassembled WGS sequence"/>
</dbReference>
<feature type="repeat" description="NHL" evidence="2">
    <location>
        <begin position="134"/>
        <end position="173"/>
    </location>
</feature>
<name>A0A3P3VT59_9GAMM</name>
<reference evidence="3 4" key="1">
    <citation type="submission" date="2018-08" db="EMBL/GenBank/DDBJ databases">
        <authorList>
            <person name="Khan S.A."/>
        </authorList>
    </citation>
    <scope>NUCLEOTIDE SEQUENCE [LARGE SCALE GENOMIC DNA]</scope>
    <source>
        <strain evidence="3 4">GTF-13</strain>
    </source>
</reference>
<dbReference type="InterPro" id="IPR001258">
    <property type="entry name" value="NHL_repeat"/>
</dbReference>
<evidence type="ECO:0000313" key="3">
    <source>
        <dbReference type="EMBL" id="RRJ85507.1"/>
    </source>
</evidence>
<proteinExistence type="predicted"/>
<gene>
    <name evidence="3" type="ORF">D0544_09365</name>
</gene>
<sequence>MWPSPPEQPRYAYIGDLVGESNFQDEIKETKQTAQRIWEFIAGIIGNNYEPVVLERPQSVVADSQGNVFTTDVGRQAVVAFKYAQGEMEVWYNADRSSGFATPVGITLTNSGTLLVTDAERKEVFELDTNGSPLSQFGKGALERPTGIAQDPATGFIYVADTQADNIKVFNAGGELIDTIGASGDAPGLFNAPTHLSIRGQQLYVADTLNARIQIVGLDGTPQMTVGQRGINVGQFSRPKGVATDSEGNIYAMESYFDHLLVFSPKGEFLLPIGGTGVEAGHFFLPAGIWVDSTDKIYIADMMNGRIAIFQYLGSGNE</sequence>
<dbReference type="InterPro" id="IPR011042">
    <property type="entry name" value="6-blade_b-propeller_TolB-like"/>
</dbReference>
<dbReference type="SUPFAM" id="SSF101898">
    <property type="entry name" value="NHL repeat"/>
    <property type="match status" value="1"/>
</dbReference>
<evidence type="ECO:0000256" key="1">
    <source>
        <dbReference type="ARBA" id="ARBA00022737"/>
    </source>
</evidence>
<dbReference type="InterPro" id="IPR050952">
    <property type="entry name" value="TRIM-NHL_E3_ligases"/>
</dbReference>
<keyword evidence="1" id="KW-0677">Repeat</keyword>
<accession>A0A3P3VT59</accession>
<dbReference type="PANTHER" id="PTHR24104">
    <property type="entry name" value="E3 UBIQUITIN-PROTEIN LIGASE NHLRC1-RELATED"/>
    <property type="match status" value="1"/>
</dbReference>
<evidence type="ECO:0000313" key="4">
    <source>
        <dbReference type="Proteomes" id="UP000280792"/>
    </source>
</evidence>
<protein>
    <submittedName>
        <fullName evidence="3">6-bladed beta-propeller</fullName>
    </submittedName>
</protein>
<organism evidence="3 4">
    <name type="scientific">Aestuariirhabdus litorea</name>
    <dbReference type="NCBI Taxonomy" id="2528527"/>
    <lineage>
        <taxon>Bacteria</taxon>
        <taxon>Pseudomonadati</taxon>
        <taxon>Pseudomonadota</taxon>
        <taxon>Gammaproteobacteria</taxon>
        <taxon>Oceanospirillales</taxon>
        <taxon>Aestuariirhabdaceae</taxon>
        <taxon>Aestuariirhabdus</taxon>
    </lineage>
</organism>
<evidence type="ECO:0000256" key="2">
    <source>
        <dbReference type="PROSITE-ProRule" id="PRU00504"/>
    </source>
</evidence>
<reference evidence="3 4" key="2">
    <citation type="submission" date="2018-12" db="EMBL/GenBank/DDBJ databases">
        <title>Simiduia agarivorans gen. nov., sp. nov., a marine, agarolytic bacterium isolated from shallow coastal water from Keelung, Taiwan.</title>
        <authorList>
            <person name="Shieh W.Y."/>
        </authorList>
    </citation>
    <scope>NUCLEOTIDE SEQUENCE [LARGE SCALE GENOMIC DNA]</scope>
    <source>
        <strain evidence="3 4">GTF-13</strain>
    </source>
</reference>
<dbReference type="GO" id="GO:0008270">
    <property type="term" value="F:zinc ion binding"/>
    <property type="evidence" value="ECO:0007669"/>
    <property type="project" value="UniProtKB-KW"/>
</dbReference>
<dbReference type="AlphaFoldDB" id="A0A3P3VT59"/>
<dbReference type="Pfam" id="PF17170">
    <property type="entry name" value="DUF5128"/>
    <property type="match status" value="1"/>
</dbReference>
<keyword evidence="4" id="KW-1185">Reference proteome</keyword>
<dbReference type="PROSITE" id="PS51125">
    <property type="entry name" value="NHL"/>
    <property type="match status" value="2"/>
</dbReference>
<dbReference type="PANTHER" id="PTHR24104:SF25">
    <property type="entry name" value="PROTEIN LIN-41"/>
    <property type="match status" value="1"/>
</dbReference>
<feature type="repeat" description="NHL" evidence="2">
    <location>
        <begin position="273"/>
        <end position="313"/>
    </location>
</feature>